<keyword evidence="1" id="KW-0677">Repeat</keyword>
<dbReference type="PANTHER" id="PTHR22904">
    <property type="entry name" value="TPR REPEAT CONTAINING PROTEIN"/>
    <property type="match status" value="1"/>
</dbReference>
<reference evidence="6" key="1">
    <citation type="submission" date="2017-04" db="EMBL/GenBank/DDBJ databases">
        <title>Population genomics of picophytoplankton unveils novel chromosome hypervariability.</title>
        <authorList>
            <consortium name="DOE Joint Genome Institute"/>
            <person name="Blanc-Mathieu R."/>
            <person name="Krasovec M."/>
            <person name="Hebrard M."/>
            <person name="Yau S."/>
            <person name="Desgranges E."/>
            <person name="Martin J."/>
            <person name="Schackwitz W."/>
            <person name="Kuo A."/>
            <person name="Salin G."/>
            <person name="Donnadieu C."/>
            <person name="Desdevises Y."/>
            <person name="Sanchez-Ferandin S."/>
            <person name="Moreau H."/>
            <person name="Rivals E."/>
            <person name="Grigoriev I.V."/>
            <person name="Grimsley N."/>
            <person name="Eyre-Walker A."/>
            <person name="Piganeau G."/>
        </authorList>
    </citation>
    <scope>NUCLEOTIDE SEQUENCE [LARGE SCALE GENOMIC DNA]</scope>
    <source>
        <strain evidence="6">RCC 1115</strain>
    </source>
</reference>
<evidence type="ECO:0000256" key="3">
    <source>
        <dbReference type="PROSITE-ProRule" id="PRU00339"/>
    </source>
</evidence>
<sequence>MTAMTGENEFETSRDFHSVKLEYFKTKAREALARGNHREAYETYTKCLKELAPKDANERARLLSNRSMAYAKSANYKAALEDANAAISASPNFAKAWWRKASAHVGLRQFPDALSAYKVSLERQVEGEEGVFKEHVKSINRTITSFTREQLGNWILEELTEMEKRELIEPAHLERVTSLEMLEGMFRQIKTINEHSNAPGDYYRFVQHWSVYGMSVPMAYIQRAGMYRNAMCFKQARTDAAAALILLQDDPSIAVKEEEMSFTYKMDDFAAYSYDKVIAKAWAWFEMGGAYEEEGAGDVRSAAKCFGAISQLGVKYPQFANAFKSICSRMKDIDAGTVLSDINDQFCVAEYGLRTTVTGAVTYLVSVAVQFRSGTLVDFSSRTRDCFRESVAAAATVGKDKVLIENVRADEQQGIAVTYRIVTGEDKLKSEELVIRAQSLEVNLLGGSQVEEIMGKPSHVSSEVKELRTEDFVDHVNSLQRIILSTLKSGKEIVVAERPPKEMELPYRTYKLVYNDGVPVERINKSGYMMSQVHYSAQGMHKREVWAEMMDKSCRWHQSSSEIAVQALRVPKDAKKQDLDVCITTSTVRVSCRTSGRTYLEGELFRPIIPEESAWVHLGGEDDDGFVLYLKKMNLELFKGKDSKPSDSWWDRLFNSHGDIRFDDYDKDFTDLPAPIAETIARREALSDVTSRIEEGEHQEREKARERDDLRKRNRQERLAQLRGGKFLNWVDLNRRNPEPNPLANNSGGD</sequence>
<dbReference type="EMBL" id="KZ155772">
    <property type="protein sequence ID" value="OUS49016.1"/>
    <property type="molecule type" value="Genomic_DNA"/>
</dbReference>
<keyword evidence="2 3" id="KW-0802">TPR repeat</keyword>
<dbReference type="InterPro" id="IPR007052">
    <property type="entry name" value="CS_dom"/>
</dbReference>
<dbReference type="Proteomes" id="UP000195557">
    <property type="component" value="Unassembled WGS sequence"/>
</dbReference>
<dbReference type="InterPro" id="IPR019734">
    <property type="entry name" value="TPR_rpt"/>
</dbReference>
<dbReference type="Pfam" id="PF04969">
    <property type="entry name" value="CS"/>
    <property type="match status" value="1"/>
</dbReference>
<evidence type="ECO:0000256" key="1">
    <source>
        <dbReference type="ARBA" id="ARBA00022737"/>
    </source>
</evidence>
<dbReference type="Gene3D" id="1.25.40.10">
    <property type="entry name" value="Tetratricopeptide repeat domain"/>
    <property type="match status" value="1"/>
</dbReference>
<accession>A0A1Y5IHI0</accession>
<evidence type="ECO:0000256" key="2">
    <source>
        <dbReference type="ARBA" id="ARBA00022803"/>
    </source>
</evidence>
<organism evidence="6">
    <name type="scientific">Ostreococcus tauri</name>
    <name type="common">Marine green alga</name>
    <dbReference type="NCBI Taxonomy" id="70448"/>
    <lineage>
        <taxon>Eukaryota</taxon>
        <taxon>Viridiplantae</taxon>
        <taxon>Chlorophyta</taxon>
        <taxon>Mamiellophyceae</taxon>
        <taxon>Mamiellales</taxon>
        <taxon>Bathycoccaceae</taxon>
        <taxon>Ostreococcus</taxon>
    </lineage>
</organism>
<dbReference type="SMART" id="SM00028">
    <property type="entry name" value="TPR"/>
    <property type="match status" value="4"/>
</dbReference>
<evidence type="ECO:0000313" key="6">
    <source>
        <dbReference type="EMBL" id="OUS49016.1"/>
    </source>
</evidence>
<dbReference type="eggNOG" id="KOG0376">
    <property type="taxonomic scope" value="Eukaryota"/>
</dbReference>
<dbReference type="InterPro" id="IPR011990">
    <property type="entry name" value="TPR-like_helical_dom_sf"/>
</dbReference>
<dbReference type="PROSITE" id="PS51203">
    <property type="entry name" value="CS"/>
    <property type="match status" value="1"/>
</dbReference>
<feature type="domain" description="CS" evidence="5">
    <location>
        <begin position="549"/>
        <end position="654"/>
    </location>
</feature>
<dbReference type="SUPFAM" id="SSF48452">
    <property type="entry name" value="TPR-like"/>
    <property type="match status" value="1"/>
</dbReference>
<evidence type="ECO:0000259" key="5">
    <source>
        <dbReference type="PROSITE" id="PS51203"/>
    </source>
</evidence>
<dbReference type="PROSITE" id="PS50005">
    <property type="entry name" value="TPR"/>
    <property type="match status" value="1"/>
</dbReference>
<feature type="region of interest" description="Disordered" evidence="4">
    <location>
        <begin position="691"/>
        <end position="716"/>
    </location>
</feature>
<protein>
    <submittedName>
        <fullName evidence="6">Hsc70/Hsp90-organizing protein HOP</fullName>
    </submittedName>
</protein>
<gene>
    <name evidence="6" type="ORF">BE221DRAFT_108027</name>
</gene>
<dbReference type="SUPFAM" id="SSF49764">
    <property type="entry name" value="HSP20-like chaperones"/>
    <property type="match status" value="1"/>
</dbReference>
<proteinExistence type="predicted"/>
<dbReference type="Gene3D" id="2.60.40.790">
    <property type="match status" value="1"/>
</dbReference>
<dbReference type="AlphaFoldDB" id="A0A1Y5IHI0"/>
<dbReference type="CDD" id="cd06467">
    <property type="entry name" value="p23_NUDC_like"/>
    <property type="match status" value="1"/>
</dbReference>
<evidence type="ECO:0000256" key="4">
    <source>
        <dbReference type="SAM" id="MobiDB-lite"/>
    </source>
</evidence>
<feature type="repeat" description="TPR" evidence="3">
    <location>
        <begin position="60"/>
        <end position="93"/>
    </location>
</feature>
<dbReference type="GO" id="GO:0051879">
    <property type="term" value="F:Hsp90 protein binding"/>
    <property type="evidence" value="ECO:0007669"/>
    <property type="project" value="TreeGrafter"/>
</dbReference>
<name>A0A1Y5IHI0_OSTTA</name>
<dbReference type="InterPro" id="IPR008978">
    <property type="entry name" value="HSP20-like_chaperone"/>
</dbReference>
<dbReference type="PANTHER" id="PTHR22904:SF523">
    <property type="entry name" value="STRESS-INDUCED-PHOSPHOPROTEIN 1"/>
    <property type="match status" value="1"/>
</dbReference>